<feature type="transmembrane region" description="Helical" evidence="1">
    <location>
        <begin position="46"/>
        <end position="72"/>
    </location>
</feature>
<proteinExistence type="predicted"/>
<dbReference type="InParanoid" id="A0A2K2AY85"/>
<name>A0A2K2AY85_POPTR</name>
<keyword evidence="1" id="KW-1133">Transmembrane helix</keyword>
<keyword evidence="1" id="KW-0472">Membrane</keyword>
<dbReference type="EMBL" id="CM009293">
    <property type="protein sequence ID" value="PNT42490.1"/>
    <property type="molecule type" value="Genomic_DNA"/>
</dbReference>
<evidence type="ECO:0000313" key="2">
    <source>
        <dbReference type="EMBL" id="PNT42490.1"/>
    </source>
</evidence>
<keyword evidence="1" id="KW-0812">Transmembrane</keyword>
<evidence type="ECO:0000313" key="3">
    <source>
        <dbReference type="Proteomes" id="UP000006729"/>
    </source>
</evidence>
<evidence type="ECO:0000256" key="1">
    <source>
        <dbReference type="SAM" id="Phobius"/>
    </source>
</evidence>
<dbReference type="AlphaFoldDB" id="A0A2K2AY85"/>
<feature type="transmembrane region" description="Helical" evidence="1">
    <location>
        <begin position="12"/>
        <end position="34"/>
    </location>
</feature>
<dbReference type="Proteomes" id="UP000006729">
    <property type="component" value="Chromosome 4"/>
</dbReference>
<reference evidence="2 3" key="1">
    <citation type="journal article" date="2006" name="Science">
        <title>The genome of black cottonwood, Populus trichocarpa (Torr. &amp; Gray).</title>
        <authorList>
            <person name="Tuskan G.A."/>
            <person name="Difazio S."/>
            <person name="Jansson S."/>
            <person name="Bohlmann J."/>
            <person name="Grigoriev I."/>
            <person name="Hellsten U."/>
            <person name="Putnam N."/>
            <person name="Ralph S."/>
            <person name="Rombauts S."/>
            <person name="Salamov A."/>
            <person name="Schein J."/>
            <person name="Sterck L."/>
            <person name="Aerts A."/>
            <person name="Bhalerao R.R."/>
            <person name="Bhalerao R.P."/>
            <person name="Blaudez D."/>
            <person name="Boerjan W."/>
            <person name="Brun A."/>
            <person name="Brunner A."/>
            <person name="Busov V."/>
            <person name="Campbell M."/>
            <person name="Carlson J."/>
            <person name="Chalot M."/>
            <person name="Chapman J."/>
            <person name="Chen G.L."/>
            <person name="Cooper D."/>
            <person name="Coutinho P.M."/>
            <person name="Couturier J."/>
            <person name="Covert S."/>
            <person name="Cronk Q."/>
            <person name="Cunningham R."/>
            <person name="Davis J."/>
            <person name="Degroeve S."/>
            <person name="Dejardin A."/>
            <person name="Depamphilis C."/>
            <person name="Detter J."/>
            <person name="Dirks B."/>
            <person name="Dubchak I."/>
            <person name="Duplessis S."/>
            <person name="Ehlting J."/>
            <person name="Ellis B."/>
            <person name="Gendler K."/>
            <person name="Goodstein D."/>
            <person name="Gribskov M."/>
            <person name="Grimwood J."/>
            <person name="Groover A."/>
            <person name="Gunter L."/>
            <person name="Hamberger B."/>
            <person name="Heinze B."/>
            <person name="Helariutta Y."/>
            <person name="Henrissat B."/>
            <person name="Holligan D."/>
            <person name="Holt R."/>
            <person name="Huang W."/>
            <person name="Islam-Faridi N."/>
            <person name="Jones S."/>
            <person name="Jones-Rhoades M."/>
            <person name="Jorgensen R."/>
            <person name="Joshi C."/>
            <person name="Kangasjarvi J."/>
            <person name="Karlsson J."/>
            <person name="Kelleher C."/>
            <person name="Kirkpatrick R."/>
            <person name="Kirst M."/>
            <person name="Kohler A."/>
            <person name="Kalluri U."/>
            <person name="Larimer F."/>
            <person name="Leebens-Mack J."/>
            <person name="Leple J.C."/>
            <person name="Locascio P."/>
            <person name="Lou Y."/>
            <person name="Lucas S."/>
            <person name="Martin F."/>
            <person name="Montanini B."/>
            <person name="Napoli C."/>
            <person name="Nelson D.R."/>
            <person name="Nelson C."/>
            <person name="Nieminen K."/>
            <person name="Nilsson O."/>
            <person name="Pereda V."/>
            <person name="Peter G."/>
            <person name="Philippe R."/>
            <person name="Pilate G."/>
            <person name="Poliakov A."/>
            <person name="Razumovskaya J."/>
            <person name="Richardson P."/>
            <person name="Rinaldi C."/>
            <person name="Ritland K."/>
            <person name="Rouze P."/>
            <person name="Ryaboy D."/>
            <person name="Schmutz J."/>
            <person name="Schrader J."/>
            <person name="Segerman B."/>
            <person name="Shin H."/>
            <person name="Siddiqui A."/>
            <person name="Sterky F."/>
            <person name="Terry A."/>
            <person name="Tsai C.J."/>
            <person name="Uberbacher E."/>
            <person name="Unneberg P."/>
            <person name="Vahala J."/>
            <person name="Wall K."/>
            <person name="Wessler S."/>
            <person name="Yang G."/>
            <person name="Yin T."/>
            <person name="Douglas C."/>
            <person name="Marra M."/>
            <person name="Sandberg G."/>
            <person name="Van de Peer Y."/>
            <person name="Rokhsar D."/>
        </authorList>
    </citation>
    <scope>NUCLEOTIDE SEQUENCE [LARGE SCALE GENOMIC DNA]</scope>
    <source>
        <strain evidence="3">cv. Nisqually</strain>
    </source>
</reference>
<organism evidence="2 3">
    <name type="scientific">Populus trichocarpa</name>
    <name type="common">Western balsam poplar</name>
    <name type="synonym">Populus balsamifera subsp. trichocarpa</name>
    <dbReference type="NCBI Taxonomy" id="3694"/>
    <lineage>
        <taxon>Eukaryota</taxon>
        <taxon>Viridiplantae</taxon>
        <taxon>Streptophyta</taxon>
        <taxon>Embryophyta</taxon>
        <taxon>Tracheophyta</taxon>
        <taxon>Spermatophyta</taxon>
        <taxon>Magnoliopsida</taxon>
        <taxon>eudicotyledons</taxon>
        <taxon>Gunneridae</taxon>
        <taxon>Pentapetalae</taxon>
        <taxon>rosids</taxon>
        <taxon>fabids</taxon>
        <taxon>Malpighiales</taxon>
        <taxon>Salicaceae</taxon>
        <taxon>Saliceae</taxon>
        <taxon>Populus</taxon>
    </lineage>
</organism>
<keyword evidence="3" id="KW-1185">Reference proteome</keyword>
<accession>A0A2K2AY85</accession>
<gene>
    <name evidence="2" type="ORF">POPTR_004G215700</name>
</gene>
<protein>
    <submittedName>
        <fullName evidence="2">Uncharacterized protein</fullName>
    </submittedName>
</protein>
<sequence length="82" mass="9784">MSFISSTKLDGIFGAVVGTTAFMQGIMLLFPPFYRWCWHAAPVERIFFPFLTAAWYHCIYVETITTKIFFFMRQRTWKFPIR</sequence>